<proteinExistence type="inferred from homology"/>
<protein>
    <recommendedName>
        <fullName evidence="3">Urease accessory protein UreD</fullName>
    </recommendedName>
</protein>
<evidence type="ECO:0000313" key="5">
    <source>
        <dbReference type="Proteomes" id="UP000286997"/>
    </source>
</evidence>
<dbReference type="RefSeq" id="WP_127727101.1">
    <property type="nucleotide sequence ID" value="NZ_SACP01000001.1"/>
</dbReference>
<keyword evidence="5" id="KW-1185">Reference proteome</keyword>
<accession>A0A3S2WGQ0</accession>
<keyword evidence="3" id="KW-0963">Cytoplasm</keyword>
<dbReference type="EMBL" id="SACP01000001">
    <property type="protein sequence ID" value="RVU21858.1"/>
    <property type="molecule type" value="Genomic_DNA"/>
</dbReference>
<dbReference type="OrthoDB" id="9798842at2"/>
<dbReference type="PANTHER" id="PTHR33643">
    <property type="entry name" value="UREASE ACCESSORY PROTEIN D"/>
    <property type="match status" value="1"/>
</dbReference>
<dbReference type="Proteomes" id="UP000286997">
    <property type="component" value="Unassembled WGS sequence"/>
</dbReference>
<keyword evidence="3" id="KW-0996">Nickel insertion</keyword>
<comment type="similarity">
    <text evidence="1 3">Belongs to the UreD family.</text>
</comment>
<comment type="subunit">
    <text evidence="3">UreD, UreF and UreG form a complex that acts as a GTP-hydrolysis-dependent molecular chaperone, activating the urease apoprotein by helping to assemble the nickel containing metallocenter of UreC. The UreE protein probably delivers the nickel.</text>
</comment>
<evidence type="ECO:0000256" key="3">
    <source>
        <dbReference type="HAMAP-Rule" id="MF_01384"/>
    </source>
</evidence>
<dbReference type="InterPro" id="IPR002669">
    <property type="entry name" value="UreD"/>
</dbReference>
<keyword evidence="2 3" id="KW-0143">Chaperone</keyword>
<dbReference type="Pfam" id="PF01774">
    <property type="entry name" value="UreD"/>
    <property type="match status" value="1"/>
</dbReference>
<sequence length="262" mass="27763">MAAARMPGGATRLTDLAEAGPLRLRLPRTAPGPLEAVLLNSAGGIACGDHFRVEADLAPGADLVLTSTAAEKIYRSDGPTTRLDVALTVADGAALAWLPQETILYDGVRLHRRLDAACAEGATLTVFEAMVFGRAARGEVLTHGAVRDDWRVTRGGRLVYADSFRLDGPLSDHLSRPALAGGARASATLLHLAPDAESRLDAVRDLIEAAGCPDLAVEAGASAWNGFLVLRLLARDIRGLRVAAIRILEGFRARPLPRVWQT</sequence>
<name>A0A3S2WGQ0_9HYPH</name>
<evidence type="ECO:0000313" key="4">
    <source>
        <dbReference type="EMBL" id="RVU21858.1"/>
    </source>
</evidence>
<dbReference type="HAMAP" id="MF_01384">
    <property type="entry name" value="UreD"/>
    <property type="match status" value="1"/>
</dbReference>
<evidence type="ECO:0000256" key="2">
    <source>
        <dbReference type="ARBA" id="ARBA00023186"/>
    </source>
</evidence>
<comment type="function">
    <text evidence="3">Required for maturation of urease via the functional incorporation of the urease nickel metallocenter.</text>
</comment>
<dbReference type="AlphaFoldDB" id="A0A3S2WGQ0"/>
<comment type="caution">
    <text evidence="4">The sequence shown here is derived from an EMBL/GenBank/DDBJ whole genome shotgun (WGS) entry which is preliminary data.</text>
</comment>
<dbReference type="GO" id="GO:0016151">
    <property type="term" value="F:nickel cation binding"/>
    <property type="evidence" value="ECO:0007669"/>
    <property type="project" value="UniProtKB-UniRule"/>
</dbReference>
<dbReference type="GO" id="GO:0005737">
    <property type="term" value="C:cytoplasm"/>
    <property type="evidence" value="ECO:0007669"/>
    <property type="project" value="UniProtKB-SubCell"/>
</dbReference>
<evidence type="ECO:0000256" key="1">
    <source>
        <dbReference type="ARBA" id="ARBA00007177"/>
    </source>
</evidence>
<gene>
    <name evidence="3" type="primary">ureD</name>
    <name evidence="4" type="ORF">EOE48_02080</name>
</gene>
<organism evidence="4 5">
    <name type="scientific">Methylobacterium oryzihabitans</name>
    <dbReference type="NCBI Taxonomy" id="2499852"/>
    <lineage>
        <taxon>Bacteria</taxon>
        <taxon>Pseudomonadati</taxon>
        <taxon>Pseudomonadota</taxon>
        <taxon>Alphaproteobacteria</taxon>
        <taxon>Hyphomicrobiales</taxon>
        <taxon>Methylobacteriaceae</taxon>
        <taxon>Methylobacterium</taxon>
    </lineage>
</organism>
<comment type="subcellular location">
    <subcellularLocation>
        <location evidence="3">Cytoplasm</location>
    </subcellularLocation>
</comment>
<reference evidence="4 5" key="1">
    <citation type="submission" date="2019-01" db="EMBL/GenBank/DDBJ databases">
        <authorList>
            <person name="Chen W.-M."/>
        </authorList>
    </citation>
    <scope>NUCLEOTIDE SEQUENCE [LARGE SCALE GENOMIC DNA]</scope>
    <source>
        <strain evidence="4 5">TER-1</strain>
    </source>
</reference>
<dbReference type="PANTHER" id="PTHR33643:SF1">
    <property type="entry name" value="UREASE ACCESSORY PROTEIN D"/>
    <property type="match status" value="1"/>
</dbReference>